<evidence type="ECO:0000313" key="2">
    <source>
        <dbReference type="Proteomes" id="UP000598032"/>
    </source>
</evidence>
<organism evidence="1 2">
    <name type="scientific">Paraburkholderia metrosideri</name>
    <dbReference type="NCBI Taxonomy" id="580937"/>
    <lineage>
        <taxon>Bacteria</taxon>
        <taxon>Pseudomonadati</taxon>
        <taxon>Pseudomonadota</taxon>
        <taxon>Betaproteobacteria</taxon>
        <taxon>Burkholderiales</taxon>
        <taxon>Burkholderiaceae</taxon>
        <taxon>Paraburkholderia</taxon>
    </lineage>
</organism>
<dbReference type="InterPro" id="IPR043733">
    <property type="entry name" value="DUF5677"/>
</dbReference>
<protein>
    <recommendedName>
        <fullName evidence="3">HEPN AbiU2-like domain-containing protein</fullName>
    </recommendedName>
</protein>
<dbReference type="Pfam" id="PF18928">
    <property type="entry name" value="DUF5677"/>
    <property type="match status" value="1"/>
</dbReference>
<keyword evidence="2" id="KW-1185">Reference proteome</keyword>
<reference evidence="1 2" key="1">
    <citation type="submission" date="2020-10" db="EMBL/GenBank/DDBJ databases">
        <authorList>
            <person name="Peeters C."/>
        </authorList>
    </citation>
    <scope>NUCLEOTIDE SEQUENCE [LARGE SCALE GENOMIC DNA]</scope>
    <source>
        <strain evidence="1 2">LMG 28140</strain>
    </source>
</reference>
<dbReference type="Proteomes" id="UP000598032">
    <property type="component" value="Unassembled WGS sequence"/>
</dbReference>
<dbReference type="RefSeq" id="WP_201641913.1">
    <property type="nucleotide sequence ID" value="NZ_CAJHCP010000004.1"/>
</dbReference>
<gene>
    <name evidence="1" type="ORF">LMG28140_01787</name>
</gene>
<comment type="caution">
    <text evidence="1">The sequence shown here is derived from an EMBL/GenBank/DDBJ whole genome shotgun (WGS) entry which is preliminary data.</text>
</comment>
<accession>A0ABN7HLF7</accession>
<proteinExistence type="predicted"/>
<name>A0ABN7HLF7_9BURK</name>
<evidence type="ECO:0008006" key="3">
    <source>
        <dbReference type="Google" id="ProtNLM"/>
    </source>
</evidence>
<evidence type="ECO:0000313" key="1">
    <source>
        <dbReference type="EMBL" id="CAD6525984.1"/>
    </source>
</evidence>
<sequence>MSTFERYGFSDTGAANLRSRLRAEHAELFQFGDRCKCIVVNVTALLPLASASRQIVVSQFFARAASHFQAGLMLTECGMAIESLTLSRSLFETCFVMLAIAENAVMPDELLSHDNAMRLKHANALLNSKDYPNVELYRETLDAFVQRVSGSKEIGFYEFARRGKALATYDGLYRHLSHHALHATVSAVDDYLAKDADGKHYVHYRPLVEKTPAAVLTICAGILLACFACEKALVSTPDTSETLSRAWAEYESLYEKHRPWS</sequence>
<dbReference type="EMBL" id="CAJHCP010000004">
    <property type="protein sequence ID" value="CAD6525984.1"/>
    <property type="molecule type" value="Genomic_DNA"/>
</dbReference>